<keyword evidence="1" id="KW-0175">Coiled coil</keyword>
<accession>A0A0F9LL41</accession>
<feature type="region of interest" description="Disordered" evidence="2">
    <location>
        <begin position="463"/>
        <end position="506"/>
    </location>
</feature>
<organism evidence="3">
    <name type="scientific">marine sediment metagenome</name>
    <dbReference type="NCBI Taxonomy" id="412755"/>
    <lineage>
        <taxon>unclassified sequences</taxon>
        <taxon>metagenomes</taxon>
        <taxon>ecological metagenomes</taxon>
    </lineage>
</organism>
<reference evidence="3" key="1">
    <citation type="journal article" date="2015" name="Nature">
        <title>Complex archaea that bridge the gap between prokaryotes and eukaryotes.</title>
        <authorList>
            <person name="Spang A."/>
            <person name="Saw J.H."/>
            <person name="Jorgensen S.L."/>
            <person name="Zaremba-Niedzwiedzka K."/>
            <person name="Martijn J."/>
            <person name="Lind A.E."/>
            <person name="van Eijk R."/>
            <person name="Schleper C."/>
            <person name="Guy L."/>
            <person name="Ettema T.J."/>
        </authorList>
    </citation>
    <scope>NUCLEOTIDE SEQUENCE</scope>
</reference>
<name>A0A0F9LL41_9ZZZZ</name>
<proteinExistence type="predicted"/>
<dbReference type="EMBL" id="LAZR01010791">
    <property type="protein sequence ID" value="KKM65035.1"/>
    <property type="molecule type" value="Genomic_DNA"/>
</dbReference>
<evidence type="ECO:0000256" key="1">
    <source>
        <dbReference type="SAM" id="Coils"/>
    </source>
</evidence>
<sequence length="506" mass="56792">MKFPRRRSLGVPAASGGMGRIGVPGGDVGRAIERTGLVVGQAVDALAAVEAQRIDREMAERVAQFEIGLGQIKLGHREVGDPDEYAALMVRDIRTLGDSLVQQAPNEVIRERLGQKIGLKIGEAETSVGFEVATRKTEQEVAKLSEMMETYARLVAEADTEVKQADLAMDFLDIVDAAEGRRVVDAKVAQTIRQGFKEAIAEVQAMKQIELDPAQAILDLKGGKYSEADPKRVRELIRSAEAEVAGRERERRRLEADARREENVRLHRKLRSTDDPLTMEEVNAAQFLTREDREFFWNALRTVDDPRTDPGTFVAITDLVDTTGKSRDQQIKDATKAKALAKQAYMTEDTLAKADASKFIEDANTIIAGEKPEQDSWFKLAEQMIRRRFGVLDPLERKLMALRRGLSDEEVGRELSEGETMYYGLITKLKEEMEQDTSFRGKKVWDRAMELTQPDAVNFWNKKASQPERPLTSQLPNPLDYPPDTIINVPSLGRTLTNGPDRKEWR</sequence>
<feature type="coiled-coil region" evidence="1">
    <location>
        <begin position="237"/>
        <end position="264"/>
    </location>
</feature>
<comment type="caution">
    <text evidence="3">The sequence shown here is derived from an EMBL/GenBank/DDBJ whole genome shotgun (WGS) entry which is preliminary data.</text>
</comment>
<evidence type="ECO:0000256" key="2">
    <source>
        <dbReference type="SAM" id="MobiDB-lite"/>
    </source>
</evidence>
<gene>
    <name evidence="3" type="ORF">LCGC14_1495340</name>
</gene>
<evidence type="ECO:0000313" key="3">
    <source>
        <dbReference type="EMBL" id="KKM65035.1"/>
    </source>
</evidence>
<dbReference type="AlphaFoldDB" id="A0A0F9LL41"/>
<protein>
    <submittedName>
        <fullName evidence="3">Uncharacterized protein</fullName>
    </submittedName>
</protein>